<dbReference type="InterPro" id="IPR003615">
    <property type="entry name" value="HNH_nuc"/>
</dbReference>
<comment type="caution">
    <text evidence="2">The sequence shown here is derived from an EMBL/GenBank/DDBJ whole genome shotgun (WGS) entry which is preliminary data.</text>
</comment>
<reference evidence="2" key="1">
    <citation type="submission" date="2018-03" db="EMBL/GenBank/DDBJ databases">
        <authorList>
            <person name="Nunes O.C."/>
            <person name="Lopes A.R."/>
            <person name="Froufe H."/>
            <person name="Munoz-Merida A."/>
            <person name="Barroso C."/>
            <person name="Egas C."/>
        </authorList>
    </citation>
    <scope>NUCLEOTIDE SEQUENCE</scope>
    <source>
        <strain evidence="2">ON4</strain>
    </source>
</reference>
<protein>
    <recommendedName>
        <fullName evidence="1">HNH nuclease domain-containing protein</fullName>
    </recommendedName>
</protein>
<evidence type="ECO:0000313" key="3">
    <source>
        <dbReference type="Proteomes" id="UP001170379"/>
    </source>
</evidence>
<organism evidence="2 3">
    <name type="scientific">Gulosibacter molinativorax</name>
    <dbReference type="NCBI Taxonomy" id="256821"/>
    <lineage>
        <taxon>Bacteria</taxon>
        <taxon>Bacillati</taxon>
        <taxon>Actinomycetota</taxon>
        <taxon>Actinomycetes</taxon>
        <taxon>Micrococcales</taxon>
        <taxon>Microbacteriaceae</taxon>
        <taxon>Gulosibacter</taxon>
    </lineage>
</organism>
<evidence type="ECO:0000313" key="2">
    <source>
        <dbReference type="EMBL" id="MDJ1370659.1"/>
    </source>
</evidence>
<dbReference type="RefSeq" id="WP_106486637.1">
    <property type="nucleotide sequence ID" value="NZ_CP028426.1"/>
</dbReference>
<proteinExistence type="predicted"/>
<dbReference type="Gene3D" id="1.10.30.50">
    <property type="match status" value="1"/>
</dbReference>
<dbReference type="PANTHER" id="PTHR33877:SF2">
    <property type="entry name" value="OS07G0170200 PROTEIN"/>
    <property type="match status" value="1"/>
</dbReference>
<dbReference type="Pfam" id="PF01844">
    <property type="entry name" value="HNH"/>
    <property type="match status" value="1"/>
</dbReference>
<dbReference type="PANTHER" id="PTHR33877">
    <property type="entry name" value="SLL1193 PROTEIN"/>
    <property type="match status" value="1"/>
</dbReference>
<keyword evidence="3" id="KW-1185">Reference proteome</keyword>
<dbReference type="EMBL" id="PXVD01000006">
    <property type="protein sequence ID" value="MDJ1370659.1"/>
    <property type="molecule type" value="Genomic_DNA"/>
</dbReference>
<evidence type="ECO:0000259" key="1">
    <source>
        <dbReference type="SMART" id="SM00507"/>
    </source>
</evidence>
<gene>
    <name evidence="2" type="ORF">C7K25_04645</name>
</gene>
<name>A0ABT7C661_9MICO</name>
<dbReference type="InterPro" id="IPR052892">
    <property type="entry name" value="NA-targeting_endonuclease"/>
</dbReference>
<reference evidence="2" key="2">
    <citation type="journal article" date="2022" name="Sci. Rep.">
        <title>In silico prediction of the enzymes involved in the degradation of the herbicide molinate by Gulosibacter molinativorax ON4T.</title>
        <authorList>
            <person name="Lopes A.R."/>
            <person name="Bunin E."/>
            <person name="Viana A.T."/>
            <person name="Froufe H."/>
            <person name="Munoz-Merida A."/>
            <person name="Pinho D."/>
            <person name="Figueiredo J."/>
            <person name="Barroso C."/>
            <person name="Vaz-Moreira I."/>
            <person name="Bellanger X."/>
            <person name="Egas C."/>
            <person name="Nunes O.C."/>
        </authorList>
    </citation>
    <scope>NUCLEOTIDE SEQUENCE</scope>
    <source>
        <strain evidence="2">ON4</strain>
    </source>
</reference>
<dbReference type="InterPro" id="IPR002711">
    <property type="entry name" value="HNH"/>
</dbReference>
<dbReference type="SMART" id="SM00507">
    <property type="entry name" value="HNHc"/>
    <property type="match status" value="1"/>
</dbReference>
<dbReference type="CDD" id="cd00085">
    <property type="entry name" value="HNHc"/>
    <property type="match status" value="1"/>
</dbReference>
<feature type="domain" description="HNH nuclease" evidence="1">
    <location>
        <begin position="6"/>
        <end position="59"/>
    </location>
</feature>
<dbReference type="Proteomes" id="UP001170379">
    <property type="component" value="Unassembled WGS sequence"/>
</dbReference>
<sequence length="239" mass="26226">MAVTKRTLFEVLRRDAHACQYCGAQAPDVKLHIDHVVPVALGGSDKPDNLVTACSDCNTGKTSIAPDSPFASAVSEKAAAYALAMQDHMVRFRASLEALDDYVDEFEAEWNSWTSNATGRAVPLPPDYRASLYRWQQLGIPADVFAIAVPKAMMKDNIRGEHGTFSYMAGVINNMVKLDEIDIGVTVETAAVYTALDAENERIDGYEHGVRYGKLWGWALVHDNDPLSLHIDRAVRDGA</sequence>
<accession>A0ABT7C661</accession>